<evidence type="ECO:0000313" key="3">
    <source>
        <dbReference type="Proteomes" id="UP000248688"/>
    </source>
</evidence>
<reference evidence="2 3" key="1">
    <citation type="submission" date="2018-06" db="EMBL/GenBank/DDBJ databases">
        <title>Echinicola strongylocentroti sp. nov., isolated from a sea urchin Strongylocentrotus intermedius.</title>
        <authorList>
            <person name="Bae S.S."/>
        </authorList>
    </citation>
    <scope>NUCLEOTIDE SEQUENCE [LARGE SCALE GENOMIC DNA]</scope>
    <source>
        <strain evidence="2 3">MEBiC08714</strain>
    </source>
</reference>
<dbReference type="OrthoDB" id="9787435at2"/>
<dbReference type="Gene3D" id="3.40.50.720">
    <property type="entry name" value="NAD(P)-binding Rossmann-like Domain"/>
    <property type="match status" value="1"/>
</dbReference>
<dbReference type="InterPro" id="IPR020843">
    <property type="entry name" value="ER"/>
</dbReference>
<organism evidence="2 3">
    <name type="scientific">Echinicola strongylocentroti</name>
    <dbReference type="NCBI Taxonomy" id="1795355"/>
    <lineage>
        <taxon>Bacteria</taxon>
        <taxon>Pseudomonadati</taxon>
        <taxon>Bacteroidota</taxon>
        <taxon>Cytophagia</taxon>
        <taxon>Cytophagales</taxon>
        <taxon>Cyclobacteriaceae</taxon>
        <taxon>Echinicola</taxon>
    </lineage>
</organism>
<dbReference type="Pfam" id="PF00107">
    <property type="entry name" value="ADH_zinc_N"/>
    <property type="match status" value="1"/>
</dbReference>
<dbReference type="InterPro" id="IPR052711">
    <property type="entry name" value="Zinc_ADH-like"/>
</dbReference>
<dbReference type="InterPro" id="IPR011032">
    <property type="entry name" value="GroES-like_sf"/>
</dbReference>
<dbReference type="SMART" id="SM00829">
    <property type="entry name" value="PKS_ER"/>
    <property type="match status" value="1"/>
</dbReference>
<dbReference type="KEGG" id="est:DN752_21455"/>
<dbReference type="EMBL" id="CP030041">
    <property type="protein sequence ID" value="AWW32509.1"/>
    <property type="molecule type" value="Genomic_DNA"/>
</dbReference>
<dbReference type="GO" id="GO:0016491">
    <property type="term" value="F:oxidoreductase activity"/>
    <property type="evidence" value="ECO:0007669"/>
    <property type="project" value="InterPro"/>
</dbReference>
<name>A0A2Z4IP28_9BACT</name>
<dbReference type="Gene3D" id="3.90.180.10">
    <property type="entry name" value="Medium-chain alcohol dehydrogenases, catalytic domain"/>
    <property type="match status" value="1"/>
</dbReference>
<dbReference type="PANTHER" id="PTHR45033">
    <property type="match status" value="1"/>
</dbReference>
<dbReference type="SUPFAM" id="SSF50129">
    <property type="entry name" value="GroES-like"/>
    <property type="match status" value="1"/>
</dbReference>
<dbReference type="SUPFAM" id="SSF51735">
    <property type="entry name" value="NAD(P)-binding Rossmann-fold domains"/>
    <property type="match status" value="1"/>
</dbReference>
<accession>A0A2Z4IP28</accession>
<dbReference type="InterPro" id="IPR013149">
    <property type="entry name" value="ADH-like_C"/>
</dbReference>
<keyword evidence="3" id="KW-1185">Reference proteome</keyword>
<dbReference type="InterPro" id="IPR036291">
    <property type="entry name" value="NAD(P)-bd_dom_sf"/>
</dbReference>
<proteinExistence type="predicted"/>
<feature type="domain" description="Enoyl reductase (ER)" evidence="1">
    <location>
        <begin position="10"/>
        <end position="330"/>
    </location>
</feature>
<dbReference type="RefSeq" id="WP_112785882.1">
    <property type="nucleotide sequence ID" value="NZ_CP030041.1"/>
</dbReference>
<evidence type="ECO:0000259" key="1">
    <source>
        <dbReference type="SMART" id="SM00829"/>
    </source>
</evidence>
<evidence type="ECO:0000313" key="2">
    <source>
        <dbReference type="EMBL" id="AWW32509.1"/>
    </source>
</evidence>
<dbReference type="InterPro" id="IPR013154">
    <property type="entry name" value="ADH-like_N"/>
</dbReference>
<protein>
    <submittedName>
        <fullName evidence="2">Alcohol dehydrogenase</fullName>
    </submittedName>
</protein>
<sequence length="332" mass="35790">MQGLVLDQENTSGIAIKEVTLPNLKPQEVKVKVKAAALNHRDEWCRQGKYPNIKNGIILGSDGAGVVEEVGEKVDKGWLGKEVIINAANFWGDKQEVQSGEFQILGMPGNGTLAEYVQVDASRLCKKPVHLSFEEAAALPLAGLTAYRAAFYHGQLKKGMKLLVTGFGGGVAQFATQFGIAAGAEVYVNSGSEEKLKKATALGVSGGFNYNDENWAQQAVDQTGGFELIIDSAMGATFSNLIQALQPGGKLVFYGATLGNPPMLDARRVFWNQLTIQGTTMGSDRDFEEMVQFVTEQEITPVVDSVFDFSNAVEAFERMSAGKQTGKIVVKL</sequence>
<dbReference type="Proteomes" id="UP000248688">
    <property type="component" value="Chromosome"/>
</dbReference>
<dbReference type="Pfam" id="PF08240">
    <property type="entry name" value="ADH_N"/>
    <property type="match status" value="1"/>
</dbReference>
<dbReference type="AlphaFoldDB" id="A0A2Z4IP28"/>
<gene>
    <name evidence="2" type="ORF">DN752_21455</name>
</gene>
<dbReference type="PANTHER" id="PTHR45033:SF3">
    <property type="entry name" value="DEHYDROGENASE, PUTATIVE (AFU_ORTHOLOGUE AFUA_2G13270)-RELATED"/>
    <property type="match status" value="1"/>
</dbReference>